<keyword evidence="11" id="KW-0115">cAMP biosynthesis</keyword>
<evidence type="ECO:0000256" key="1">
    <source>
        <dbReference type="ARBA" id="ARBA00001593"/>
    </source>
</evidence>
<keyword evidence="7" id="KW-0547">Nucleotide-binding</keyword>
<dbReference type="GO" id="GO:0005524">
    <property type="term" value="F:ATP binding"/>
    <property type="evidence" value="ECO:0007669"/>
    <property type="project" value="UniProtKB-KW"/>
</dbReference>
<feature type="transmembrane region" description="Helical" evidence="16">
    <location>
        <begin position="377"/>
        <end position="396"/>
    </location>
</feature>
<feature type="compositionally biased region" description="Pro residues" evidence="15">
    <location>
        <begin position="8"/>
        <end position="25"/>
    </location>
</feature>
<dbReference type="SUPFAM" id="SSF55073">
    <property type="entry name" value="Nucleotide cyclase"/>
    <property type="match status" value="1"/>
</dbReference>
<feature type="transmembrane region" description="Helical" evidence="16">
    <location>
        <begin position="305"/>
        <end position="323"/>
    </location>
</feature>
<keyword evidence="10 16" id="KW-1133">Transmembrane helix</keyword>
<dbReference type="CDD" id="cd07302">
    <property type="entry name" value="CHD"/>
    <property type="match status" value="1"/>
</dbReference>
<evidence type="ECO:0000256" key="6">
    <source>
        <dbReference type="ARBA" id="ARBA00022723"/>
    </source>
</evidence>
<dbReference type="GO" id="GO:0035556">
    <property type="term" value="P:intracellular signal transduction"/>
    <property type="evidence" value="ECO:0007669"/>
    <property type="project" value="InterPro"/>
</dbReference>
<feature type="region of interest" description="Disordered" evidence="15">
    <location>
        <begin position="1"/>
        <end position="65"/>
    </location>
</feature>
<reference evidence="18 19" key="1">
    <citation type="submission" date="2024-05" db="EMBL/GenBank/DDBJ databases">
        <authorList>
            <person name="Wallberg A."/>
        </authorList>
    </citation>
    <scope>NUCLEOTIDE SEQUENCE [LARGE SCALE GENOMIC DNA]</scope>
</reference>
<dbReference type="AlphaFoldDB" id="A0AAV2Q915"/>
<dbReference type="Pfam" id="PF00211">
    <property type="entry name" value="Guanylate_cyc"/>
    <property type="match status" value="1"/>
</dbReference>
<feature type="transmembrane region" description="Helical" evidence="16">
    <location>
        <begin position="196"/>
        <end position="217"/>
    </location>
</feature>
<evidence type="ECO:0000256" key="16">
    <source>
        <dbReference type="SAM" id="Phobius"/>
    </source>
</evidence>
<evidence type="ECO:0000259" key="17">
    <source>
        <dbReference type="PROSITE" id="PS50125"/>
    </source>
</evidence>
<dbReference type="InterPro" id="IPR001054">
    <property type="entry name" value="A/G_cyclase"/>
</dbReference>
<sequence length="652" mass="73975">MSSYIPEPTTPTTPNTPDPTSPNTPDPGGTCEHHLTPIRDHNIKNSWGNISMKDPRKDSGIRSRRSSIQAQIFGINGMSPGDLLTHRVSGYYTSSQSSMAEQRMEFGDVSSVQEPGKIPLNESLTRFHQLRKQSDLQLIRCMQLDNNHKQYIVAPPLSSVSLFFVNHDLEKQYRQQVHRPRPNDPPTLASPQFNTYFDILVSMLVYTGVSISIFLLYPPPTLRWLLLCPISAGWHLVVFLICQSQVVRQEGVNSSSTLATRMYKWITRWHPWHVCGASLICLPLVAVFANFSCIVIKEEEPDLRFFCYLIFVSLIHLCNFTQLNCWMKSILATVATIILLVLVVPPICPCPKTIKNNTDEIEILSTVSNSRGRDTHYFHAEVVMASILLLFLVWILNRQFEISYRLSYHGSVVAMKDKIRVENMKDQADWLLHNIIPRHVADSIKSTAKYSENHKGVAVLFASIVNFNELYDEDYLGGKEYLRVLNELVADFDELLMRPQFKNIEKIKTIGSTYMAASGLNPEVRNSNIDAHQHIFELVEFAMAMQGAIANFNKDLIEFELYLRIGLNFGDVTAGVIGTTKLYYDIWGDAVNIASRMDTTGVKDHIQVSQDCAAVLSRRYELVPRGQVYVKGKDNMNVFLLKGLRKDLPPDT</sequence>
<dbReference type="GO" id="GO:0006171">
    <property type="term" value="P:cAMP biosynthetic process"/>
    <property type="evidence" value="ECO:0007669"/>
    <property type="project" value="UniProtKB-KW"/>
</dbReference>
<evidence type="ECO:0000256" key="12">
    <source>
        <dbReference type="ARBA" id="ARBA00023136"/>
    </source>
</evidence>
<gene>
    <name evidence="18" type="ORF">MNOR_LOCUS8475</name>
</gene>
<dbReference type="EC" id="4.6.1.1" evidence="4"/>
<keyword evidence="8" id="KW-0067">ATP-binding</keyword>
<dbReference type="SMART" id="SM00044">
    <property type="entry name" value="CYCc"/>
    <property type="match status" value="1"/>
</dbReference>
<keyword evidence="19" id="KW-1185">Reference proteome</keyword>
<evidence type="ECO:0000256" key="15">
    <source>
        <dbReference type="SAM" id="MobiDB-lite"/>
    </source>
</evidence>
<dbReference type="InterPro" id="IPR029787">
    <property type="entry name" value="Nucleotide_cyclase"/>
</dbReference>
<evidence type="ECO:0000256" key="5">
    <source>
        <dbReference type="ARBA" id="ARBA00022692"/>
    </source>
</evidence>
<evidence type="ECO:0000256" key="2">
    <source>
        <dbReference type="ARBA" id="ARBA00001946"/>
    </source>
</evidence>
<evidence type="ECO:0000256" key="4">
    <source>
        <dbReference type="ARBA" id="ARBA00012201"/>
    </source>
</evidence>
<comment type="catalytic activity">
    <reaction evidence="1">
        <text>ATP = 3',5'-cyclic AMP + diphosphate</text>
        <dbReference type="Rhea" id="RHEA:15389"/>
        <dbReference type="ChEBI" id="CHEBI:30616"/>
        <dbReference type="ChEBI" id="CHEBI:33019"/>
        <dbReference type="ChEBI" id="CHEBI:58165"/>
        <dbReference type="EC" id="4.6.1.1"/>
    </reaction>
</comment>
<evidence type="ECO:0000256" key="8">
    <source>
        <dbReference type="ARBA" id="ARBA00022840"/>
    </source>
</evidence>
<feature type="domain" description="Guanylate cyclase" evidence="17">
    <location>
        <begin position="458"/>
        <end position="598"/>
    </location>
</feature>
<evidence type="ECO:0000256" key="3">
    <source>
        <dbReference type="ARBA" id="ARBA00004141"/>
    </source>
</evidence>
<evidence type="ECO:0000256" key="9">
    <source>
        <dbReference type="ARBA" id="ARBA00022842"/>
    </source>
</evidence>
<dbReference type="GO" id="GO:0005886">
    <property type="term" value="C:plasma membrane"/>
    <property type="evidence" value="ECO:0007669"/>
    <property type="project" value="TreeGrafter"/>
</dbReference>
<dbReference type="PANTHER" id="PTHR45627">
    <property type="entry name" value="ADENYLATE CYCLASE TYPE 1"/>
    <property type="match status" value="1"/>
</dbReference>
<accession>A0AAV2Q915</accession>
<keyword evidence="13 14" id="KW-0456">Lyase</keyword>
<dbReference type="Proteomes" id="UP001497623">
    <property type="component" value="Unassembled WGS sequence"/>
</dbReference>
<feature type="transmembrane region" description="Helical" evidence="16">
    <location>
        <begin position="329"/>
        <end position="348"/>
    </location>
</feature>
<comment type="caution">
    <text evidence="18">The sequence shown here is derived from an EMBL/GenBank/DDBJ whole genome shotgun (WGS) entry which is preliminary data.</text>
</comment>
<keyword evidence="12 16" id="KW-0472">Membrane</keyword>
<evidence type="ECO:0000256" key="10">
    <source>
        <dbReference type="ARBA" id="ARBA00022989"/>
    </source>
</evidence>
<keyword evidence="9" id="KW-0460">Magnesium</keyword>
<dbReference type="Gene3D" id="3.30.70.1230">
    <property type="entry name" value="Nucleotide cyclase"/>
    <property type="match status" value="1"/>
</dbReference>
<dbReference type="InterPro" id="IPR018297">
    <property type="entry name" value="A/G_cyclase_CS"/>
</dbReference>
<comment type="cofactor">
    <cofactor evidence="2">
        <name>Mg(2+)</name>
        <dbReference type="ChEBI" id="CHEBI:18420"/>
    </cofactor>
</comment>
<proteinExistence type="inferred from homology"/>
<dbReference type="PANTHER" id="PTHR45627:SF8">
    <property type="entry name" value="ADENYLATE CYCLASE TYPE 9"/>
    <property type="match status" value="1"/>
</dbReference>
<feature type="non-terminal residue" evidence="18">
    <location>
        <position position="652"/>
    </location>
</feature>
<dbReference type="GO" id="GO:0004016">
    <property type="term" value="F:adenylate cyclase activity"/>
    <property type="evidence" value="ECO:0007669"/>
    <property type="project" value="UniProtKB-EC"/>
</dbReference>
<evidence type="ECO:0000256" key="7">
    <source>
        <dbReference type="ARBA" id="ARBA00022741"/>
    </source>
</evidence>
<evidence type="ECO:0000256" key="14">
    <source>
        <dbReference type="RuleBase" id="RU000405"/>
    </source>
</evidence>
<dbReference type="GO" id="GO:0007189">
    <property type="term" value="P:adenylate cyclase-activating G protein-coupled receptor signaling pathway"/>
    <property type="evidence" value="ECO:0007669"/>
    <property type="project" value="TreeGrafter"/>
</dbReference>
<dbReference type="FunFam" id="3.30.70.1230:FF:000008">
    <property type="entry name" value="Adenylate cyclase type 9"/>
    <property type="match status" value="1"/>
</dbReference>
<evidence type="ECO:0000313" key="18">
    <source>
        <dbReference type="EMBL" id="CAL4071234.1"/>
    </source>
</evidence>
<organism evidence="18 19">
    <name type="scientific">Meganyctiphanes norvegica</name>
    <name type="common">Northern krill</name>
    <name type="synonym">Thysanopoda norvegica</name>
    <dbReference type="NCBI Taxonomy" id="48144"/>
    <lineage>
        <taxon>Eukaryota</taxon>
        <taxon>Metazoa</taxon>
        <taxon>Ecdysozoa</taxon>
        <taxon>Arthropoda</taxon>
        <taxon>Crustacea</taxon>
        <taxon>Multicrustacea</taxon>
        <taxon>Malacostraca</taxon>
        <taxon>Eumalacostraca</taxon>
        <taxon>Eucarida</taxon>
        <taxon>Euphausiacea</taxon>
        <taxon>Euphausiidae</taxon>
        <taxon>Meganyctiphanes</taxon>
    </lineage>
</organism>
<name>A0AAV2Q915_MEGNR</name>
<evidence type="ECO:0000256" key="11">
    <source>
        <dbReference type="ARBA" id="ARBA00022998"/>
    </source>
</evidence>
<keyword evidence="5 16" id="KW-0812">Transmembrane</keyword>
<comment type="subcellular location">
    <subcellularLocation>
        <location evidence="3">Membrane</location>
        <topology evidence="3">Multi-pass membrane protein</topology>
    </subcellularLocation>
</comment>
<dbReference type="PROSITE" id="PS00452">
    <property type="entry name" value="GUANYLATE_CYCLASE_1"/>
    <property type="match status" value="1"/>
</dbReference>
<evidence type="ECO:0000313" key="19">
    <source>
        <dbReference type="Proteomes" id="UP001497623"/>
    </source>
</evidence>
<evidence type="ECO:0000256" key="13">
    <source>
        <dbReference type="ARBA" id="ARBA00023239"/>
    </source>
</evidence>
<protein>
    <recommendedName>
        <fullName evidence="4">adenylate cyclase</fullName>
        <ecNumber evidence="4">4.6.1.1</ecNumber>
    </recommendedName>
</protein>
<feature type="transmembrane region" description="Helical" evidence="16">
    <location>
        <begin position="271"/>
        <end position="293"/>
    </location>
</feature>
<dbReference type="GO" id="GO:0046872">
    <property type="term" value="F:metal ion binding"/>
    <property type="evidence" value="ECO:0007669"/>
    <property type="project" value="UniProtKB-KW"/>
</dbReference>
<feature type="compositionally biased region" description="Basic and acidic residues" evidence="15">
    <location>
        <begin position="31"/>
        <end position="43"/>
    </location>
</feature>
<comment type="similarity">
    <text evidence="14">Belongs to the adenylyl cyclase class-4/guanylyl cyclase family.</text>
</comment>
<keyword evidence="6" id="KW-0479">Metal-binding</keyword>
<feature type="transmembrane region" description="Helical" evidence="16">
    <location>
        <begin position="224"/>
        <end position="246"/>
    </location>
</feature>
<dbReference type="PROSITE" id="PS50125">
    <property type="entry name" value="GUANYLATE_CYCLASE_2"/>
    <property type="match status" value="1"/>
</dbReference>
<dbReference type="EMBL" id="CAXKWB010003959">
    <property type="protein sequence ID" value="CAL4071234.1"/>
    <property type="molecule type" value="Genomic_DNA"/>
</dbReference>